<organism evidence="3 4">
    <name type="scientific">Thermocatellispora tengchongensis</name>
    <dbReference type="NCBI Taxonomy" id="1073253"/>
    <lineage>
        <taxon>Bacteria</taxon>
        <taxon>Bacillati</taxon>
        <taxon>Actinomycetota</taxon>
        <taxon>Actinomycetes</taxon>
        <taxon>Streptosporangiales</taxon>
        <taxon>Streptosporangiaceae</taxon>
        <taxon>Thermocatellispora</taxon>
    </lineage>
</organism>
<protein>
    <submittedName>
        <fullName evidence="3">Fur family ferric uptake transcriptional regulator</fullName>
    </submittedName>
</protein>
<accession>A0A840PQW5</accession>
<dbReference type="PANTHER" id="PTHR33202:SF2">
    <property type="entry name" value="FERRIC UPTAKE REGULATION PROTEIN"/>
    <property type="match status" value="1"/>
</dbReference>
<name>A0A840PQW5_9ACTN</name>
<evidence type="ECO:0000313" key="3">
    <source>
        <dbReference type="EMBL" id="MBB5138375.1"/>
    </source>
</evidence>
<dbReference type="GO" id="GO:0005829">
    <property type="term" value="C:cytosol"/>
    <property type="evidence" value="ECO:0007669"/>
    <property type="project" value="TreeGrafter"/>
</dbReference>
<dbReference type="Pfam" id="PF01475">
    <property type="entry name" value="FUR"/>
    <property type="match status" value="1"/>
</dbReference>
<reference evidence="3 4" key="1">
    <citation type="submission" date="2020-08" db="EMBL/GenBank/DDBJ databases">
        <title>Genomic Encyclopedia of Type Strains, Phase IV (KMG-IV): sequencing the most valuable type-strain genomes for metagenomic binning, comparative biology and taxonomic classification.</title>
        <authorList>
            <person name="Goeker M."/>
        </authorList>
    </citation>
    <scope>NUCLEOTIDE SEQUENCE [LARGE SCALE GENOMIC DNA]</scope>
    <source>
        <strain evidence="3 4">DSM 45615</strain>
    </source>
</reference>
<dbReference type="SUPFAM" id="SSF46785">
    <property type="entry name" value="Winged helix' DNA-binding domain"/>
    <property type="match status" value="1"/>
</dbReference>
<dbReference type="GO" id="GO:1900376">
    <property type="term" value="P:regulation of secondary metabolite biosynthetic process"/>
    <property type="evidence" value="ECO:0007669"/>
    <property type="project" value="TreeGrafter"/>
</dbReference>
<comment type="caution">
    <text evidence="3">The sequence shown here is derived from an EMBL/GenBank/DDBJ whole genome shotgun (WGS) entry which is preliminary data.</text>
</comment>
<dbReference type="InterPro" id="IPR036388">
    <property type="entry name" value="WH-like_DNA-bd_sf"/>
</dbReference>
<dbReference type="Proteomes" id="UP000578449">
    <property type="component" value="Unassembled WGS sequence"/>
</dbReference>
<keyword evidence="2" id="KW-0862">Zinc</keyword>
<evidence type="ECO:0000256" key="1">
    <source>
        <dbReference type="ARBA" id="ARBA00011738"/>
    </source>
</evidence>
<dbReference type="AlphaFoldDB" id="A0A840PQW5"/>
<feature type="binding site" evidence="2">
    <location>
        <position position="93"/>
    </location>
    <ligand>
        <name>Zn(2+)</name>
        <dbReference type="ChEBI" id="CHEBI:29105"/>
    </ligand>
</feature>
<evidence type="ECO:0000313" key="4">
    <source>
        <dbReference type="Proteomes" id="UP000578449"/>
    </source>
</evidence>
<dbReference type="EMBL" id="JACHGN010000023">
    <property type="protein sequence ID" value="MBB5138375.1"/>
    <property type="molecule type" value="Genomic_DNA"/>
</dbReference>
<keyword evidence="4" id="KW-1185">Reference proteome</keyword>
<evidence type="ECO:0000256" key="2">
    <source>
        <dbReference type="PIRSR" id="PIRSR602481-1"/>
    </source>
</evidence>
<dbReference type="PANTHER" id="PTHR33202">
    <property type="entry name" value="ZINC UPTAKE REGULATION PROTEIN"/>
    <property type="match status" value="1"/>
</dbReference>
<dbReference type="InterPro" id="IPR002481">
    <property type="entry name" value="FUR"/>
</dbReference>
<dbReference type="GO" id="GO:0008270">
    <property type="term" value="F:zinc ion binding"/>
    <property type="evidence" value="ECO:0007669"/>
    <property type="project" value="TreeGrafter"/>
</dbReference>
<feature type="binding site" evidence="2">
    <location>
        <position position="96"/>
    </location>
    <ligand>
        <name>Zn(2+)</name>
        <dbReference type="ChEBI" id="CHEBI:29105"/>
    </ligand>
</feature>
<dbReference type="GO" id="GO:0003700">
    <property type="term" value="F:DNA-binding transcription factor activity"/>
    <property type="evidence" value="ECO:0007669"/>
    <property type="project" value="InterPro"/>
</dbReference>
<dbReference type="GO" id="GO:0000976">
    <property type="term" value="F:transcription cis-regulatory region binding"/>
    <property type="evidence" value="ECO:0007669"/>
    <property type="project" value="TreeGrafter"/>
</dbReference>
<sequence length="127" mass="14052">MVGTRWQVVLEEAGIRVTPHRIAVLEVLAGHTRPVAAQQIHLELVERGEAIGLSTVYRAVSSLAMAGLVHVFSQVGEATYRLCGPVRHHHLICRICRLVIERSGEEDMDGFQPEEIYGICPACRRAS</sequence>
<comment type="cofactor">
    <cofactor evidence="2">
        <name>Zn(2+)</name>
        <dbReference type="ChEBI" id="CHEBI:29105"/>
    </cofactor>
    <text evidence="2">Binds 1 zinc ion per subunit.</text>
</comment>
<proteinExistence type="predicted"/>
<dbReference type="CDD" id="cd07153">
    <property type="entry name" value="Fur_like"/>
    <property type="match status" value="1"/>
</dbReference>
<dbReference type="RefSeq" id="WP_185055256.1">
    <property type="nucleotide sequence ID" value="NZ_BAABIX010000019.1"/>
</dbReference>
<dbReference type="InterPro" id="IPR036390">
    <property type="entry name" value="WH_DNA-bd_sf"/>
</dbReference>
<keyword evidence="2" id="KW-0479">Metal-binding</keyword>
<dbReference type="Gene3D" id="1.10.10.10">
    <property type="entry name" value="Winged helix-like DNA-binding domain superfamily/Winged helix DNA-binding domain"/>
    <property type="match status" value="1"/>
</dbReference>
<gene>
    <name evidence="3" type="ORF">HNP84_008129</name>
</gene>
<comment type="subunit">
    <text evidence="1">Homodimer.</text>
</comment>
<dbReference type="GO" id="GO:0045892">
    <property type="term" value="P:negative regulation of DNA-templated transcription"/>
    <property type="evidence" value="ECO:0007669"/>
    <property type="project" value="TreeGrafter"/>
</dbReference>